<proteinExistence type="predicted"/>
<gene>
    <name evidence="1" type="ORF">ACFO3A_13620</name>
</gene>
<accession>A0ABV9H0D4</accession>
<reference evidence="2" key="1">
    <citation type="journal article" date="2019" name="Int. J. Syst. Evol. Microbiol.">
        <title>The Global Catalogue of Microorganisms (GCM) 10K type strain sequencing project: providing services to taxonomists for standard genome sequencing and annotation.</title>
        <authorList>
            <consortium name="The Broad Institute Genomics Platform"/>
            <consortium name="The Broad Institute Genome Sequencing Center for Infectious Disease"/>
            <person name="Wu L."/>
            <person name="Ma J."/>
        </authorList>
    </citation>
    <scope>NUCLEOTIDE SEQUENCE [LARGE SCALE GENOMIC DNA]</scope>
    <source>
        <strain evidence="2">JCM 11650</strain>
    </source>
</reference>
<keyword evidence="2" id="KW-1185">Reference proteome</keyword>
<dbReference type="Proteomes" id="UP001595967">
    <property type="component" value="Unassembled WGS sequence"/>
</dbReference>
<comment type="caution">
    <text evidence="1">The sequence shown here is derived from an EMBL/GenBank/DDBJ whole genome shotgun (WGS) entry which is preliminary data.</text>
</comment>
<organism evidence="1 2">
    <name type="scientific">Comamonas nitrativorans</name>
    <dbReference type="NCBI Taxonomy" id="108437"/>
    <lineage>
        <taxon>Bacteria</taxon>
        <taxon>Pseudomonadati</taxon>
        <taxon>Pseudomonadota</taxon>
        <taxon>Betaproteobacteria</taxon>
        <taxon>Burkholderiales</taxon>
        <taxon>Comamonadaceae</taxon>
        <taxon>Comamonas</taxon>
    </lineage>
</organism>
<dbReference type="RefSeq" id="WP_377727398.1">
    <property type="nucleotide sequence ID" value="NZ_JBHSEW010000013.1"/>
</dbReference>
<name>A0ABV9H0D4_9BURK</name>
<sequence>MTAFASHAVSPRTYVPQDQLYVWAMVNPTAPTLVGEVSLSALVKDCATFVYTPQWWHFALRTCSRSPRGRAVVASGALRRCKSSP</sequence>
<dbReference type="EMBL" id="JBHSEW010000013">
    <property type="protein sequence ID" value="MFC4623244.1"/>
    <property type="molecule type" value="Genomic_DNA"/>
</dbReference>
<evidence type="ECO:0000313" key="2">
    <source>
        <dbReference type="Proteomes" id="UP001595967"/>
    </source>
</evidence>
<protein>
    <submittedName>
        <fullName evidence="1">Uncharacterized protein</fullName>
    </submittedName>
</protein>
<evidence type="ECO:0000313" key="1">
    <source>
        <dbReference type="EMBL" id="MFC4623244.1"/>
    </source>
</evidence>